<reference evidence="4" key="1">
    <citation type="submission" date="2020-11" db="EMBL/GenBank/DDBJ databases">
        <authorList>
            <person name="Tran Van P."/>
        </authorList>
    </citation>
    <scope>NUCLEOTIDE SEQUENCE</scope>
</reference>
<dbReference type="InterPro" id="IPR033771">
    <property type="entry name" value="Rrp44_CSD1"/>
</dbReference>
<dbReference type="InterPro" id="IPR012340">
    <property type="entry name" value="NA-bd_OB-fold"/>
</dbReference>
<dbReference type="SMART" id="SM00955">
    <property type="entry name" value="RNB"/>
    <property type="match status" value="1"/>
</dbReference>
<dbReference type="InterPro" id="IPR050180">
    <property type="entry name" value="RNR_Ribonuclease"/>
</dbReference>
<organism evidence="4">
    <name type="scientific">Timema genevievae</name>
    <name type="common">Walking stick</name>
    <dbReference type="NCBI Taxonomy" id="629358"/>
    <lineage>
        <taxon>Eukaryota</taxon>
        <taxon>Metazoa</taxon>
        <taxon>Ecdysozoa</taxon>
        <taxon>Arthropoda</taxon>
        <taxon>Hexapoda</taxon>
        <taxon>Insecta</taxon>
        <taxon>Pterygota</taxon>
        <taxon>Neoptera</taxon>
        <taxon>Polyneoptera</taxon>
        <taxon>Phasmatodea</taxon>
        <taxon>Timematodea</taxon>
        <taxon>Timematoidea</taxon>
        <taxon>Timematidae</taxon>
        <taxon>Timema</taxon>
    </lineage>
</organism>
<evidence type="ECO:0000313" key="4">
    <source>
        <dbReference type="EMBL" id="CAD7594686.1"/>
    </source>
</evidence>
<evidence type="ECO:0000256" key="1">
    <source>
        <dbReference type="ARBA" id="ARBA00005785"/>
    </source>
</evidence>
<dbReference type="PANTHER" id="PTHR23355">
    <property type="entry name" value="RIBONUCLEASE"/>
    <property type="match status" value="1"/>
</dbReference>
<feature type="region of interest" description="Disordered" evidence="2">
    <location>
        <begin position="718"/>
        <end position="742"/>
    </location>
</feature>
<accession>A0A7R9JYJ3</accession>
<feature type="compositionally biased region" description="Polar residues" evidence="2">
    <location>
        <begin position="401"/>
        <end position="417"/>
    </location>
</feature>
<name>A0A7R9JYJ3_TIMGE</name>
<feature type="domain" description="RNB" evidence="3">
    <location>
        <begin position="948"/>
        <end position="1372"/>
    </location>
</feature>
<dbReference type="EMBL" id="OE841196">
    <property type="protein sequence ID" value="CAD7594686.1"/>
    <property type="molecule type" value="Genomic_DNA"/>
</dbReference>
<dbReference type="GO" id="GO:0000175">
    <property type="term" value="F:3'-5'-RNA exonuclease activity"/>
    <property type="evidence" value="ECO:0007669"/>
    <property type="project" value="TreeGrafter"/>
</dbReference>
<evidence type="ECO:0000256" key="2">
    <source>
        <dbReference type="SAM" id="MobiDB-lite"/>
    </source>
</evidence>
<dbReference type="Pfam" id="PF17216">
    <property type="entry name" value="Rrp44_CSD1"/>
    <property type="match status" value="1"/>
</dbReference>
<evidence type="ECO:0000259" key="3">
    <source>
        <dbReference type="SMART" id="SM00955"/>
    </source>
</evidence>
<comment type="similarity">
    <text evidence="1">Belongs to the RNR ribonuclease family.</text>
</comment>
<dbReference type="Pfam" id="PF17877">
    <property type="entry name" value="Dis3l2_C_term"/>
    <property type="match status" value="1"/>
</dbReference>
<protein>
    <recommendedName>
        <fullName evidence="3">RNB domain-containing protein</fullName>
    </recommendedName>
</protein>
<sequence length="1512" mass="169873">MGHHTCRLIGEIPYVGVWVFLLDMAHLREDGVFLLSVVQLFSENKLDSTKTHMRWTSTIFLTASGTPLIKKFLRASTIKGSTFGLKREFPRRNTGAKREASKGTRIGLGRLNLEAYLHLCGERVENHLGKITLSTPGSNPYLIVSGSLLLHKIFPVISLVFQVCGNSALPPLSQCTRHQNSHFVHSELELTLAFQMHLFGAESLNCWAVLGWTAFVMILDHYYRTRGGNSCKRSYVLTSFHFDPNKRPPNQLSHFLSANLFGHMEIDGISSSNPSSRRNWNCCCDIERIIELKPLLQFLDITTVPFDVTLLNINMFGNLGGEEGEELWDSGKNASNQVATFQQPKLYPKSAMAESEELTLQIDYSSVPVTADLAGLAQRAEELTIEPTKSCPPKQEIGRSTPRQDISFDSSDENQAVTAGVKRRRRKRGRRNDGPLGGVNHSEVIVGDLIDLGTDTTNETAWSAQSAPRNKQSSLCSSQVQLNAQDLFSMSRVELPEDILNPAVTKPPEGPEYVINKTAPEKRTSPRRKSTNVTGINKTEILPCTSHKDSEEEEFVVNEVLNSLSSIITSKDVGLADSIIDAVKCVYSVKREQKTSKNIIDIINDSASTSYNGGETKIVSDAPVSESGQIVHGVSDNLVVGVLPKKHKPRSKKKTKTNIELVDSVVIKESVKVEGVKKLKKKRKDRLPPLQSWGCAQHSEQVGQLADASLPCTCVVSQTSTPRRSKANNRQHQTPRTPKEDTTFDGYLVLPEVYAGIENKTLVKGVLRINQKNYKEAYINAPDKGTDILIEGLHDRNRALEGDEVVVRIKPAIEWKAQVSSSQRTAIFHFSPKEFTITQKLSFNSRSFFLRCCVCATLPKTDQSLSKSTACIPQVVFIILEVHPRVAIGNLKLMSDRNPNFALFSPRDSRIPRIRIPMGNCPKNFIKEAARYENVLFLAKITFWSDVRFALGKECIFTIDPLTARDLDDAVSCKELKNGNLEIGVHISDVTFFLEEGTPLDDVVSKKATSIYLVDNVYHMLPREMCMFCSLLPGVDKLAFSVIFEMTREGEVVSRTFARSVINSCVQLAYEHAQVMIEYPEKEWSVGELPEIKGGFQPSQLSEVVNHLHRIALKLRSKRFENGALRIDQTKLIFHLDPSNGAPVAFNTYINKESHRRVRLYIPLVLLFFINARMYEYTKTATRNVNQIVPRMIEEFMLLANVTVATWIKERFPDIAFLRCHPSPIPHMMKEMKETLEHIGIHLDVTSAGSLQASLGRYSGDDPYTQARMIVLNTLCARPMATVNDHDYEFDHNQPRSYLKLNHCTQVCFDSVVFHSVSLLQRAKYFCASFASEALDFWHYALSVPLYTHYTSPIRRYADVMVHRLLAASLGYSDKPQWHNDFVQKIASNCNKQKFAAKRAGEQSTELYLAIYVGLHGPMVEEAVVVDVKDHSFDIIVCSMGCTQRIYTNKIEAKPTFQAQGKISSLVLHWPSTETEPNSVKQIVQIFSIVTVSLRRSVSSLKIETQLLRPRE</sequence>
<dbReference type="Pfam" id="PF00773">
    <property type="entry name" value="RNB"/>
    <property type="match status" value="1"/>
</dbReference>
<dbReference type="GO" id="GO:0000932">
    <property type="term" value="C:P-body"/>
    <property type="evidence" value="ECO:0007669"/>
    <property type="project" value="TreeGrafter"/>
</dbReference>
<dbReference type="GO" id="GO:0003723">
    <property type="term" value="F:RNA binding"/>
    <property type="evidence" value="ECO:0007669"/>
    <property type="project" value="InterPro"/>
</dbReference>
<dbReference type="InterPro" id="IPR041093">
    <property type="entry name" value="Dis3l2-like_C"/>
</dbReference>
<feature type="compositionally biased region" description="Basic residues" evidence="2">
    <location>
        <begin position="421"/>
        <end position="430"/>
    </location>
</feature>
<dbReference type="SUPFAM" id="SSF50249">
    <property type="entry name" value="Nucleic acid-binding proteins"/>
    <property type="match status" value="2"/>
</dbReference>
<dbReference type="Gene3D" id="2.40.50.690">
    <property type="match status" value="1"/>
</dbReference>
<proteinExistence type="inferred from homology"/>
<dbReference type="GO" id="GO:0006402">
    <property type="term" value="P:mRNA catabolic process"/>
    <property type="evidence" value="ECO:0007669"/>
    <property type="project" value="TreeGrafter"/>
</dbReference>
<dbReference type="PANTHER" id="PTHR23355:SF9">
    <property type="entry name" value="DIS3-LIKE EXONUCLEASE 2"/>
    <property type="match status" value="1"/>
</dbReference>
<dbReference type="GO" id="GO:0010587">
    <property type="term" value="P:miRNA catabolic process"/>
    <property type="evidence" value="ECO:0007669"/>
    <property type="project" value="TreeGrafter"/>
</dbReference>
<dbReference type="Gene3D" id="2.40.50.700">
    <property type="match status" value="1"/>
</dbReference>
<dbReference type="Gene3D" id="2.40.50.140">
    <property type="entry name" value="Nucleic acid-binding proteins"/>
    <property type="match status" value="1"/>
</dbReference>
<feature type="region of interest" description="Disordered" evidence="2">
    <location>
        <begin position="385"/>
        <end position="440"/>
    </location>
</feature>
<dbReference type="InterPro" id="IPR001900">
    <property type="entry name" value="RNase_II/R"/>
</dbReference>
<gene>
    <name evidence="4" type="ORF">TGEB3V08_LOCUS5763</name>
</gene>